<sequence length="252" mass="28400">MNSTDSPHDLHLDGTFGCAFIAGITTSALWGAWTVQLYYYCNHFWKTDKWWLRFHVLIVWAFDTTHQILEVEPFYVYLIKEFGNISYLSRLDSHLIDTFALTGFVNLAVQMLFVTRIWRFNTGAITSMLAIAAPVSGLVLPDSFRYILLCLLIPKVYTLVSGLVLPDSFLYILLCLIIPKVYTNSILALLNSRQDLRDELSGVAQGISIHTSQLPIHRAEATRSDSTMYGPQIIEDGKRNVLVGESGSSISQ</sequence>
<protein>
    <submittedName>
        <fullName evidence="2">Uncharacterized protein</fullName>
    </submittedName>
</protein>
<gene>
    <name evidence="2" type="ORF">A7U60_g7781</name>
</gene>
<evidence type="ECO:0000313" key="3">
    <source>
        <dbReference type="Proteomes" id="UP000757232"/>
    </source>
</evidence>
<evidence type="ECO:0000256" key="1">
    <source>
        <dbReference type="SAM" id="Phobius"/>
    </source>
</evidence>
<feature type="transmembrane region" description="Helical" evidence="1">
    <location>
        <begin position="20"/>
        <end position="41"/>
    </location>
</feature>
<feature type="transmembrane region" description="Helical" evidence="1">
    <location>
        <begin position="146"/>
        <end position="165"/>
    </location>
</feature>
<dbReference type="PANTHER" id="PTHR40465">
    <property type="entry name" value="CHROMOSOME 1, WHOLE GENOME SHOTGUN SEQUENCE"/>
    <property type="match status" value="1"/>
</dbReference>
<proteinExistence type="predicted"/>
<keyword evidence="3" id="KW-1185">Reference proteome</keyword>
<dbReference type="AlphaFoldDB" id="A0A9Q5MZG6"/>
<feature type="transmembrane region" description="Helical" evidence="1">
    <location>
        <begin position="171"/>
        <end position="190"/>
    </location>
</feature>
<keyword evidence="1" id="KW-0472">Membrane</keyword>
<keyword evidence="1" id="KW-0812">Transmembrane</keyword>
<feature type="transmembrane region" description="Helical" evidence="1">
    <location>
        <begin position="120"/>
        <end position="139"/>
    </location>
</feature>
<reference evidence="2" key="1">
    <citation type="submission" date="2016-06" db="EMBL/GenBank/DDBJ databases">
        <title>Draft Genome sequence of the fungus Inonotus baumii.</title>
        <authorList>
            <person name="Zhu H."/>
            <person name="Lin W."/>
        </authorList>
    </citation>
    <scope>NUCLEOTIDE SEQUENCE</scope>
    <source>
        <strain evidence="2">821</strain>
    </source>
</reference>
<organism evidence="2 3">
    <name type="scientific">Sanghuangporus baumii</name>
    <name type="common">Phellinus baumii</name>
    <dbReference type="NCBI Taxonomy" id="108892"/>
    <lineage>
        <taxon>Eukaryota</taxon>
        <taxon>Fungi</taxon>
        <taxon>Dikarya</taxon>
        <taxon>Basidiomycota</taxon>
        <taxon>Agaricomycotina</taxon>
        <taxon>Agaricomycetes</taxon>
        <taxon>Hymenochaetales</taxon>
        <taxon>Hymenochaetaceae</taxon>
        <taxon>Sanghuangporus</taxon>
    </lineage>
</organism>
<keyword evidence="1" id="KW-1133">Transmembrane helix</keyword>
<dbReference type="Proteomes" id="UP000757232">
    <property type="component" value="Unassembled WGS sequence"/>
</dbReference>
<dbReference type="EMBL" id="LNZH02000211">
    <property type="protein sequence ID" value="OCB85155.1"/>
    <property type="molecule type" value="Genomic_DNA"/>
</dbReference>
<dbReference type="OrthoDB" id="2535105at2759"/>
<evidence type="ECO:0000313" key="2">
    <source>
        <dbReference type="EMBL" id="OCB85155.1"/>
    </source>
</evidence>
<accession>A0A9Q5MZG6</accession>
<comment type="caution">
    <text evidence="2">The sequence shown here is derived from an EMBL/GenBank/DDBJ whole genome shotgun (WGS) entry which is preliminary data.</text>
</comment>
<name>A0A9Q5MZG6_SANBA</name>
<dbReference type="PANTHER" id="PTHR40465:SF1">
    <property type="entry name" value="DUF6534 DOMAIN-CONTAINING PROTEIN"/>
    <property type="match status" value="1"/>
</dbReference>